<protein>
    <submittedName>
        <fullName evidence="1">DNA-binding MarR family transcriptional regulator</fullName>
    </submittedName>
</protein>
<dbReference type="Gene3D" id="1.10.10.10">
    <property type="entry name" value="Winged helix-like DNA-binding domain superfamily/Winged helix DNA-binding domain"/>
    <property type="match status" value="1"/>
</dbReference>
<comment type="caution">
    <text evidence="1">The sequence shown here is derived from an EMBL/GenBank/DDBJ whole genome shotgun (WGS) entry which is preliminary data.</text>
</comment>
<proteinExistence type="predicted"/>
<dbReference type="SUPFAM" id="SSF46785">
    <property type="entry name" value="Winged helix' DNA-binding domain"/>
    <property type="match status" value="1"/>
</dbReference>
<dbReference type="EMBL" id="JAVIZN010000002">
    <property type="protein sequence ID" value="MDR6202530.1"/>
    <property type="molecule type" value="Genomic_DNA"/>
</dbReference>
<organism evidence="1 2">
    <name type="scientific">Paraburkholderia graminis</name>
    <dbReference type="NCBI Taxonomy" id="60548"/>
    <lineage>
        <taxon>Bacteria</taxon>
        <taxon>Pseudomonadati</taxon>
        <taxon>Pseudomonadota</taxon>
        <taxon>Betaproteobacteria</taxon>
        <taxon>Burkholderiales</taxon>
        <taxon>Burkholderiaceae</taxon>
        <taxon>Paraburkholderia</taxon>
    </lineage>
</organism>
<name>A0ABD5CDA0_9BURK</name>
<dbReference type="Proteomes" id="UP001245184">
    <property type="component" value="Unassembled WGS sequence"/>
</dbReference>
<gene>
    <name evidence="1" type="ORF">QF025_001250</name>
</gene>
<dbReference type="InterPro" id="IPR036388">
    <property type="entry name" value="WH-like_DNA-bd_sf"/>
</dbReference>
<sequence length="165" mass="18221">MSSTNAIVKFHAFTAVYESYRAAAFGRSWQMSPFAARALEIIGGIPSLTLQELQQILGGSQGQTIGAVFDLQQMGFIEKIEERNDQGSLLLKPIRERLYAVDAYRSLVDILAQETGISEKLADLLPQYQAVLMSALAELEGEAQGQPDCAQRHILERLMSQSTSR</sequence>
<evidence type="ECO:0000313" key="1">
    <source>
        <dbReference type="EMBL" id="MDR6202530.1"/>
    </source>
</evidence>
<dbReference type="RefSeq" id="WP_310030708.1">
    <property type="nucleotide sequence ID" value="NZ_JAVIZN010000002.1"/>
</dbReference>
<reference evidence="1 2" key="1">
    <citation type="submission" date="2023-08" db="EMBL/GenBank/DDBJ databases">
        <title>Genome sequencing of plant associated microbes to promote plant fitness in Sorghum bicolor and Oryza sativa.</title>
        <authorList>
            <person name="Coleman-Derr D."/>
        </authorList>
    </citation>
    <scope>NUCLEOTIDE SEQUENCE [LARGE SCALE GENOMIC DNA]</scope>
    <source>
        <strain evidence="1 2">SLBN-33</strain>
    </source>
</reference>
<dbReference type="InterPro" id="IPR036390">
    <property type="entry name" value="WH_DNA-bd_sf"/>
</dbReference>
<evidence type="ECO:0000313" key="2">
    <source>
        <dbReference type="Proteomes" id="UP001245184"/>
    </source>
</evidence>
<dbReference type="AlphaFoldDB" id="A0ABD5CDA0"/>
<keyword evidence="1" id="KW-0238">DNA-binding</keyword>
<accession>A0ABD5CDA0</accession>
<dbReference type="GO" id="GO:0003677">
    <property type="term" value="F:DNA binding"/>
    <property type="evidence" value="ECO:0007669"/>
    <property type="project" value="UniProtKB-KW"/>
</dbReference>